<dbReference type="Gene3D" id="2.60.120.620">
    <property type="entry name" value="q2cbj1_9rhob like domain"/>
    <property type="match status" value="1"/>
</dbReference>
<dbReference type="SUPFAM" id="SSF51197">
    <property type="entry name" value="Clavaminate synthase-like"/>
    <property type="match status" value="1"/>
</dbReference>
<accession>A0A7R7ZT98</accession>
<dbReference type="PANTHER" id="PTHR40128">
    <property type="entry name" value="EXPRESSED PROTEIN"/>
    <property type="match status" value="1"/>
</dbReference>
<dbReference type="Proteomes" id="UP000637239">
    <property type="component" value="Chromosome 8"/>
</dbReference>
<dbReference type="KEGG" id="ache:ACHE_80137A"/>
<evidence type="ECO:0000313" key="2">
    <source>
        <dbReference type="Proteomes" id="UP000637239"/>
    </source>
</evidence>
<evidence type="ECO:0000313" key="1">
    <source>
        <dbReference type="EMBL" id="BCR92237.1"/>
    </source>
</evidence>
<dbReference type="GeneID" id="66986586"/>
<dbReference type="AlphaFoldDB" id="A0A7R7ZT98"/>
<dbReference type="RefSeq" id="XP_043140750.1">
    <property type="nucleotide sequence ID" value="XM_043283474.1"/>
</dbReference>
<protein>
    <recommendedName>
        <fullName evidence="3">Phytanoyl-CoA dioxygenase</fullName>
    </recommendedName>
</protein>
<sequence>MESFPGQIGETFLLPGALRVVNGIKDEGIFVEKTFKAHVADFYFDFRTNAVEPLGAFVGKLCQFKEPMLLRRATLRCNVPGAETTPVHYDQIFLRAGPPTSITAWIPLGDCSVTGGGLMYLEDSVKIGKKIEQDFAEKGKDLTDEERISAYNKNMMAGGFLDRNAATFGKFWGRRWLITPYEAGDVVFHNPFKIHASCRNESEEGVVRLSTDLRFVDKAEPFDQRWLCDAYQQNDPNVASRQKKSHM</sequence>
<evidence type="ECO:0008006" key="3">
    <source>
        <dbReference type="Google" id="ProtNLM"/>
    </source>
</evidence>
<reference evidence="1" key="1">
    <citation type="submission" date="2021-01" db="EMBL/GenBank/DDBJ databases">
        <authorList>
            <consortium name="Aspergillus chevalieri M1 genome sequencing consortium"/>
            <person name="Kazuki M."/>
            <person name="Futagami T."/>
        </authorList>
    </citation>
    <scope>NUCLEOTIDE SEQUENCE</scope>
    <source>
        <strain evidence="1">M1</strain>
    </source>
</reference>
<keyword evidence="2" id="KW-1185">Reference proteome</keyword>
<dbReference type="InterPro" id="IPR008775">
    <property type="entry name" value="Phytyl_CoA_dOase-like"/>
</dbReference>
<gene>
    <name evidence="1" type="ORF">ACHE_80137A</name>
</gene>
<name>A0A7R7ZT98_ASPCH</name>
<organism evidence="1 2">
    <name type="scientific">Aspergillus chevalieri</name>
    <name type="common">Eurotium chevalieri</name>
    <dbReference type="NCBI Taxonomy" id="182096"/>
    <lineage>
        <taxon>Eukaryota</taxon>
        <taxon>Fungi</taxon>
        <taxon>Dikarya</taxon>
        <taxon>Ascomycota</taxon>
        <taxon>Pezizomycotina</taxon>
        <taxon>Eurotiomycetes</taxon>
        <taxon>Eurotiomycetidae</taxon>
        <taxon>Eurotiales</taxon>
        <taxon>Aspergillaceae</taxon>
        <taxon>Aspergillus</taxon>
        <taxon>Aspergillus subgen. Aspergillus</taxon>
    </lineage>
</organism>
<proteinExistence type="predicted"/>
<dbReference type="Pfam" id="PF05721">
    <property type="entry name" value="PhyH"/>
    <property type="match status" value="1"/>
</dbReference>
<dbReference type="EMBL" id="AP024423">
    <property type="protein sequence ID" value="BCR92237.1"/>
    <property type="molecule type" value="Genomic_DNA"/>
</dbReference>
<dbReference type="PANTHER" id="PTHR40128:SF1">
    <property type="entry name" value="PHYTANOYL-COA HYDROXYLASE"/>
    <property type="match status" value="1"/>
</dbReference>
<reference evidence="1" key="2">
    <citation type="submission" date="2021-02" db="EMBL/GenBank/DDBJ databases">
        <title>Aspergillus chevalieri M1 genome sequence.</title>
        <authorList>
            <person name="Kadooka C."/>
            <person name="Mori K."/>
            <person name="Futagami T."/>
        </authorList>
    </citation>
    <scope>NUCLEOTIDE SEQUENCE</scope>
    <source>
        <strain evidence="1">M1</strain>
    </source>
</reference>